<reference evidence="2" key="2">
    <citation type="journal article" date="2015" name="Fish Shellfish Immunol.">
        <title>Early steps in the European eel (Anguilla anguilla)-Vibrio vulnificus interaction in the gills: Role of the RtxA13 toxin.</title>
        <authorList>
            <person name="Callol A."/>
            <person name="Pajuelo D."/>
            <person name="Ebbesson L."/>
            <person name="Teles M."/>
            <person name="MacKenzie S."/>
            <person name="Amaro C."/>
        </authorList>
    </citation>
    <scope>NUCLEOTIDE SEQUENCE</scope>
</reference>
<reference evidence="2" key="1">
    <citation type="submission" date="2014-11" db="EMBL/GenBank/DDBJ databases">
        <authorList>
            <person name="Amaro Gonzalez C."/>
        </authorList>
    </citation>
    <scope>NUCLEOTIDE SEQUENCE</scope>
</reference>
<feature type="region of interest" description="Disordered" evidence="1">
    <location>
        <begin position="1"/>
        <end position="28"/>
    </location>
</feature>
<dbReference type="AlphaFoldDB" id="A0A0E9U5B1"/>
<sequence length="28" mass="3081">MGTPWRITIENKSLNPFRSHGGDDPTGP</sequence>
<evidence type="ECO:0000256" key="1">
    <source>
        <dbReference type="SAM" id="MobiDB-lite"/>
    </source>
</evidence>
<proteinExistence type="predicted"/>
<evidence type="ECO:0000313" key="2">
    <source>
        <dbReference type="EMBL" id="JAH61006.1"/>
    </source>
</evidence>
<protein>
    <submittedName>
        <fullName evidence="2">Uncharacterized protein</fullName>
    </submittedName>
</protein>
<organism evidence="2">
    <name type="scientific">Anguilla anguilla</name>
    <name type="common">European freshwater eel</name>
    <name type="synonym">Muraena anguilla</name>
    <dbReference type="NCBI Taxonomy" id="7936"/>
    <lineage>
        <taxon>Eukaryota</taxon>
        <taxon>Metazoa</taxon>
        <taxon>Chordata</taxon>
        <taxon>Craniata</taxon>
        <taxon>Vertebrata</taxon>
        <taxon>Euteleostomi</taxon>
        <taxon>Actinopterygii</taxon>
        <taxon>Neopterygii</taxon>
        <taxon>Teleostei</taxon>
        <taxon>Anguilliformes</taxon>
        <taxon>Anguillidae</taxon>
        <taxon>Anguilla</taxon>
    </lineage>
</organism>
<accession>A0A0E9U5B1</accession>
<name>A0A0E9U5B1_ANGAN</name>
<dbReference type="EMBL" id="GBXM01047571">
    <property type="protein sequence ID" value="JAH61006.1"/>
    <property type="molecule type" value="Transcribed_RNA"/>
</dbReference>